<evidence type="ECO:0000256" key="1">
    <source>
        <dbReference type="ARBA" id="ARBA00022676"/>
    </source>
</evidence>
<reference evidence="5 6" key="1">
    <citation type="submission" date="2019-05" db="EMBL/GenBank/DDBJ databases">
        <title>Georgenia *** sp. nov., and Georgenia *** sp. nov., isolated from the intestinal contents of plateau pika (Ochotona curzoniae) in the Qinghai-Tibet plateau of China.</title>
        <authorList>
            <person name="Tian Z."/>
        </authorList>
    </citation>
    <scope>NUCLEOTIDE SEQUENCE [LARGE SCALE GENOMIC DNA]</scope>
    <source>
        <strain evidence="5 6">Z294</strain>
    </source>
</reference>
<organism evidence="5 6">
    <name type="scientific">Georgenia wutianyii</name>
    <dbReference type="NCBI Taxonomy" id="2585135"/>
    <lineage>
        <taxon>Bacteria</taxon>
        <taxon>Bacillati</taxon>
        <taxon>Actinomycetota</taxon>
        <taxon>Actinomycetes</taxon>
        <taxon>Micrococcales</taxon>
        <taxon>Bogoriellaceae</taxon>
        <taxon>Georgenia</taxon>
    </lineage>
</organism>
<dbReference type="RefSeq" id="WP_139947805.1">
    <property type="nucleotide sequence ID" value="NZ_CP040899.1"/>
</dbReference>
<evidence type="ECO:0000259" key="3">
    <source>
        <dbReference type="Pfam" id="PF00534"/>
    </source>
</evidence>
<dbReference type="Proteomes" id="UP000313948">
    <property type="component" value="Chromosome"/>
</dbReference>
<dbReference type="InterPro" id="IPR028098">
    <property type="entry name" value="Glyco_trans_4-like_N"/>
</dbReference>
<evidence type="ECO:0000259" key="4">
    <source>
        <dbReference type="Pfam" id="PF13579"/>
    </source>
</evidence>
<dbReference type="Pfam" id="PF00534">
    <property type="entry name" value="Glycos_transf_1"/>
    <property type="match status" value="1"/>
</dbReference>
<dbReference type="EMBL" id="CP040899">
    <property type="protein sequence ID" value="QDB78460.1"/>
    <property type="molecule type" value="Genomic_DNA"/>
</dbReference>
<evidence type="ECO:0000313" key="6">
    <source>
        <dbReference type="Proteomes" id="UP000313948"/>
    </source>
</evidence>
<keyword evidence="1" id="KW-0328">Glycosyltransferase</keyword>
<gene>
    <name evidence="5" type="ORF">FE251_03015</name>
</gene>
<dbReference type="PANTHER" id="PTHR12526">
    <property type="entry name" value="GLYCOSYLTRANSFERASE"/>
    <property type="match status" value="1"/>
</dbReference>
<keyword evidence="2" id="KW-0808">Transferase</keyword>
<name>A0ABX5VPJ2_9MICO</name>
<evidence type="ECO:0000256" key="2">
    <source>
        <dbReference type="ARBA" id="ARBA00022679"/>
    </source>
</evidence>
<dbReference type="InterPro" id="IPR001296">
    <property type="entry name" value="Glyco_trans_1"/>
</dbReference>
<sequence length="367" mass="39066">MRVVAVSTWFPTSVAPSSGAFVVKDALAIASLGHDVRVVHLVPPHQDDGTRSLVHEGLPVRRVPMGTTNPLDVVRAARALTPLLAGGDLVHSMAISSLLPLSLHRPAAPWVHTEHWSGLTSPQNLPATWRRALPVVSRVLRRPDVVTAVCEFLAQPIRAVRGPRPTRVVPCIVETPEPLPPRPARTDVLRLVSVGGLIDRKDPVTAVETVAELERRGTPAELVLVGEGELRAAVVQRSEELGIAHRVRLTGSLPRPAVLAELAAADLFLGPTKGDNFFVSAAEAIVSGRPVVVGATGGQGEYIDPRVGELVAEQTPAAYADAVLRVEAATRDLSAEEISATIGDRFSVPAVADGYERAYCAARELRP</sequence>
<feature type="domain" description="Glycosyltransferase subfamily 4-like N-terminal" evidence="4">
    <location>
        <begin position="26"/>
        <end position="170"/>
    </location>
</feature>
<feature type="domain" description="Glycosyl transferase family 1" evidence="3">
    <location>
        <begin position="187"/>
        <end position="328"/>
    </location>
</feature>
<proteinExistence type="predicted"/>
<protein>
    <submittedName>
        <fullName evidence="5">Glycosyltransferase family 4 protein</fullName>
    </submittedName>
</protein>
<dbReference type="Pfam" id="PF13579">
    <property type="entry name" value="Glyco_trans_4_4"/>
    <property type="match status" value="1"/>
</dbReference>
<evidence type="ECO:0000313" key="5">
    <source>
        <dbReference type="EMBL" id="QDB78460.1"/>
    </source>
</evidence>
<dbReference type="SUPFAM" id="SSF53756">
    <property type="entry name" value="UDP-Glycosyltransferase/glycogen phosphorylase"/>
    <property type="match status" value="1"/>
</dbReference>
<keyword evidence="6" id="KW-1185">Reference proteome</keyword>
<dbReference type="Gene3D" id="3.40.50.2000">
    <property type="entry name" value="Glycogen Phosphorylase B"/>
    <property type="match status" value="2"/>
</dbReference>
<accession>A0ABX5VPJ2</accession>
<dbReference type="PANTHER" id="PTHR12526:SF636">
    <property type="entry name" value="BLL3647 PROTEIN"/>
    <property type="match status" value="1"/>
</dbReference>